<keyword evidence="3" id="KW-1185">Reference proteome</keyword>
<dbReference type="Proteomes" id="UP000294419">
    <property type="component" value="Chromosome"/>
</dbReference>
<dbReference type="GO" id="GO:0016747">
    <property type="term" value="F:acyltransferase activity, transferring groups other than amino-acyl groups"/>
    <property type="evidence" value="ECO:0007669"/>
    <property type="project" value="InterPro"/>
</dbReference>
<keyword evidence="2" id="KW-0012">Acyltransferase</keyword>
<dbReference type="InterPro" id="IPR016181">
    <property type="entry name" value="Acyl_CoA_acyltransferase"/>
</dbReference>
<dbReference type="Pfam" id="PF13673">
    <property type="entry name" value="Acetyltransf_10"/>
    <property type="match status" value="1"/>
</dbReference>
<dbReference type="PROSITE" id="PS51186">
    <property type="entry name" value="GNAT"/>
    <property type="match status" value="1"/>
</dbReference>
<protein>
    <submittedName>
        <fullName evidence="2">Acetyltransferase</fullName>
        <ecNumber evidence="2">2.3.1.-</ecNumber>
    </submittedName>
</protein>
<dbReference type="SUPFAM" id="SSF55729">
    <property type="entry name" value="Acyl-CoA N-acyltransferases (Nat)"/>
    <property type="match status" value="1"/>
</dbReference>
<dbReference type="InterPro" id="IPR000182">
    <property type="entry name" value="GNAT_dom"/>
</dbReference>
<dbReference type="AlphaFoldDB" id="A0A4V1AKX9"/>
<dbReference type="CDD" id="cd04301">
    <property type="entry name" value="NAT_SF"/>
    <property type="match status" value="1"/>
</dbReference>
<sequence length="149" mass="17526">MEDFIWNIKTFDQLSTEELHRILKARIDVFVVEQNCPYPEVDGYDPQAIHLWVENKGEVAAYCRIFPPGIKYPESSIGRVLTSYKYRKMNLGKTLMRYATNTVEARFRKSSVRISAQDYLLDFYREFGFVHTGKSYLEDDIPHSEMLRA</sequence>
<evidence type="ECO:0000259" key="1">
    <source>
        <dbReference type="PROSITE" id="PS51186"/>
    </source>
</evidence>
<accession>A0A4V1AKX9</accession>
<gene>
    <name evidence="2" type="ORF">NBC122_00992</name>
</gene>
<dbReference type="KEGG" id="csal:NBC122_00992"/>
<evidence type="ECO:0000313" key="3">
    <source>
        <dbReference type="Proteomes" id="UP000294419"/>
    </source>
</evidence>
<reference evidence="2 3" key="1">
    <citation type="submission" date="2019-03" db="EMBL/GenBank/DDBJ databases">
        <authorList>
            <person name="Kim H."/>
            <person name="Yu S.-M."/>
        </authorList>
    </citation>
    <scope>NUCLEOTIDE SEQUENCE [LARGE SCALE GENOMIC DNA]</scope>
    <source>
        <strain evidence="2 3">NBC122</strain>
    </source>
</reference>
<dbReference type="EC" id="2.3.1.-" evidence="2"/>
<feature type="domain" description="N-acetyltransferase" evidence="1">
    <location>
        <begin position="9"/>
        <end position="149"/>
    </location>
</feature>
<keyword evidence="2" id="KW-0808">Transferase</keyword>
<dbReference type="RefSeq" id="WP_133439302.1">
    <property type="nucleotide sequence ID" value="NZ_CP037954.1"/>
</dbReference>
<evidence type="ECO:0000313" key="2">
    <source>
        <dbReference type="EMBL" id="QBO57824.1"/>
    </source>
</evidence>
<dbReference type="Gene3D" id="3.40.630.30">
    <property type="match status" value="1"/>
</dbReference>
<dbReference type="OrthoDB" id="9796171at2"/>
<name>A0A4V1AKX9_9FLAO</name>
<proteinExistence type="predicted"/>
<dbReference type="EMBL" id="CP037954">
    <property type="protein sequence ID" value="QBO57824.1"/>
    <property type="molecule type" value="Genomic_DNA"/>
</dbReference>
<organism evidence="2 3">
    <name type="scientific">Chryseobacterium salivictor</name>
    <dbReference type="NCBI Taxonomy" id="2547600"/>
    <lineage>
        <taxon>Bacteria</taxon>
        <taxon>Pseudomonadati</taxon>
        <taxon>Bacteroidota</taxon>
        <taxon>Flavobacteriia</taxon>
        <taxon>Flavobacteriales</taxon>
        <taxon>Weeksellaceae</taxon>
        <taxon>Chryseobacterium group</taxon>
        <taxon>Chryseobacterium</taxon>
    </lineage>
</organism>